<proteinExistence type="inferred from homology"/>
<keyword evidence="3 13" id="KW-0820">tRNA-binding</keyword>
<evidence type="ECO:0000256" key="11">
    <source>
        <dbReference type="ARBA" id="ARBA00023146"/>
    </source>
</evidence>
<dbReference type="PANTHER" id="PTHR11451:SF56">
    <property type="entry name" value="THREONINE--TRNA LIGASE 1"/>
    <property type="match status" value="1"/>
</dbReference>
<dbReference type="InterPro" id="IPR045864">
    <property type="entry name" value="aa-tRNA-synth_II/BPL/LPL"/>
</dbReference>
<dbReference type="PROSITE" id="PS50862">
    <property type="entry name" value="AA_TRNA_LIGASE_II"/>
    <property type="match status" value="1"/>
</dbReference>
<comment type="subunit">
    <text evidence="13">Homodimer.</text>
</comment>
<protein>
    <recommendedName>
        <fullName evidence="13">Threonine--tRNA ligase</fullName>
        <ecNumber evidence="13">6.1.1.3</ecNumber>
    </recommendedName>
    <alternativeName>
        <fullName evidence="13">Threonyl-tRNA synthetase</fullName>
        <shortName evidence="13">ThrRS</shortName>
    </alternativeName>
</protein>
<keyword evidence="9 13" id="KW-0694">RNA-binding</keyword>
<dbReference type="Gene3D" id="3.40.50.800">
    <property type="entry name" value="Anticodon-binding domain"/>
    <property type="match status" value="1"/>
</dbReference>
<dbReference type="InterPro" id="IPR012947">
    <property type="entry name" value="tRNA_SAD"/>
</dbReference>
<dbReference type="InterPro" id="IPR002314">
    <property type="entry name" value="aa-tRNA-synt_IIb"/>
</dbReference>
<evidence type="ECO:0000259" key="14">
    <source>
        <dbReference type="PROSITE" id="PS50862"/>
    </source>
</evidence>
<keyword evidence="7 13" id="KW-0862">Zinc</keyword>
<reference evidence="16 17" key="1">
    <citation type="submission" date="2021-03" db="EMBL/GenBank/DDBJ databases">
        <title>Genomic Encyclopedia of Type Strains, Phase IV (KMG-IV): sequencing the most valuable type-strain genomes for metagenomic binning, comparative biology and taxonomic classification.</title>
        <authorList>
            <person name="Goeker M."/>
        </authorList>
    </citation>
    <scope>NUCLEOTIDE SEQUENCE [LARGE SCALE GENOMIC DNA]</scope>
    <source>
        <strain evidence="16 17">DSM 24738</strain>
    </source>
</reference>
<dbReference type="SUPFAM" id="SSF52954">
    <property type="entry name" value="Class II aaRS ABD-related"/>
    <property type="match status" value="1"/>
</dbReference>
<evidence type="ECO:0000256" key="5">
    <source>
        <dbReference type="ARBA" id="ARBA00022723"/>
    </source>
</evidence>
<dbReference type="InterPro" id="IPR036621">
    <property type="entry name" value="Anticodon-bd_dom_sf"/>
</dbReference>
<evidence type="ECO:0000256" key="4">
    <source>
        <dbReference type="ARBA" id="ARBA00022598"/>
    </source>
</evidence>
<dbReference type="CDD" id="cd00771">
    <property type="entry name" value="ThrRS_core"/>
    <property type="match status" value="1"/>
</dbReference>
<organism evidence="16 17">
    <name type="scientific">Ammoniphilus resinae</name>
    <dbReference type="NCBI Taxonomy" id="861532"/>
    <lineage>
        <taxon>Bacteria</taxon>
        <taxon>Bacillati</taxon>
        <taxon>Bacillota</taxon>
        <taxon>Bacilli</taxon>
        <taxon>Bacillales</taxon>
        <taxon>Paenibacillaceae</taxon>
        <taxon>Aneurinibacillus group</taxon>
        <taxon>Ammoniphilus</taxon>
    </lineage>
</organism>
<evidence type="ECO:0000256" key="2">
    <source>
        <dbReference type="ARBA" id="ARBA00022490"/>
    </source>
</evidence>
<dbReference type="SUPFAM" id="SSF55186">
    <property type="entry name" value="ThrRS/AlaRS common domain"/>
    <property type="match status" value="1"/>
</dbReference>
<dbReference type="PRINTS" id="PR01047">
    <property type="entry name" value="TRNASYNTHTHR"/>
</dbReference>
<dbReference type="InterPro" id="IPR006195">
    <property type="entry name" value="aa-tRNA-synth_II"/>
</dbReference>
<dbReference type="Gene3D" id="3.30.980.10">
    <property type="entry name" value="Threonyl-trna Synthetase, Chain A, domain 2"/>
    <property type="match status" value="1"/>
</dbReference>
<dbReference type="Pfam" id="PF00587">
    <property type="entry name" value="tRNA-synt_2b"/>
    <property type="match status" value="1"/>
</dbReference>
<evidence type="ECO:0000256" key="10">
    <source>
        <dbReference type="ARBA" id="ARBA00022917"/>
    </source>
</evidence>
<dbReference type="PROSITE" id="PS51880">
    <property type="entry name" value="TGS"/>
    <property type="match status" value="1"/>
</dbReference>
<keyword evidence="6 13" id="KW-0547">Nucleotide-binding</keyword>
<dbReference type="CDD" id="cd00860">
    <property type="entry name" value="ThrRS_anticodon"/>
    <property type="match status" value="1"/>
</dbReference>
<dbReference type="HAMAP" id="MF_00184">
    <property type="entry name" value="Thr_tRNA_synth"/>
    <property type="match status" value="1"/>
</dbReference>
<sequence length="642" mass="74052">MSMVKVELQDGSIREVEAGINLRDLAGQISSKLKKEAVVGSIDGKLVEVTTPITDSCKIQLFTSEDSEGLEVLRHSTAHLMAQAIQRLWPEVKLAIGPVIEDGFYYDMTGRTFSSDEFPLIEKEMQKIVKENLKIERKETSREDALEYFKQRDDKYKVEIIQDLPEGTTLTFYTQGEFTDLCRGPHVPSTGYIKVFKLMNLSAAYWRGDAKNDSLTRIYGTAWPKKEQLAEYLERLEAAKRRDHRRIGKELKIFATTPEIGPGLPLWLPNGAKIRRTLERYIVDLEERLGYSHVYTPVLANVELYKTSGHWDHYHEDMFPPMEMEGESFVLRPMNCPHHMMVYKQEKRSYRDLPVRIAELGMMHRYEASGAVSGLQRVRAMTLNDAHIFCRPDQIQEEFSRTVQLIEQAYKDLNITDYWFRLSYRDPEDKEKYVQNDELWEMAQSMLKQAMDNLGLPYKEVEGEAAFYGPKLDVQVKTAIGKDETLSTVQLDFLLPERFQLEYIGVDDKPHRPVVIHRGILSTMERLTAYLIEVYEGAFPLWLAPNQVKVLTISNELDEYTNDVVEKLQRAGIRVELDNRNEKIGYKIRQAQLEKVPYMAVIGRNEAANGQIAVRKRGEGDLGPMDLADFITRLVEENAEKK</sequence>
<keyword evidence="5 13" id="KW-0479">Metal-binding</keyword>
<dbReference type="GO" id="GO:0004829">
    <property type="term" value="F:threonine-tRNA ligase activity"/>
    <property type="evidence" value="ECO:0007669"/>
    <property type="project" value="UniProtKB-EC"/>
</dbReference>
<dbReference type="RefSeq" id="WP_209810913.1">
    <property type="nucleotide sequence ID" value="NZ_JAGGKT010000008.1"/>
</dbReference>
<comment type="subcellular location">
    <subcellularLocation>
        <location evidence="13">Cytoplasm</location>
    </subcellularLocation>
</comment>
<evidence type="ECO:0000313" key="16">
    <source>
        <dbReference type="EMBL" id="MBP1932883.1"/>
    </source>
</evidence>
<keyword evidence="10 13" id="KW-0648">Protein biosynthesis</keyword>
<evidence type="ECO:0000313" key="17">
    <source>
        <dbReference type="Proteomes" id="UP001519343"/>
    </source>
</evidence>
<accession>A0ABS4GRI6</accession>
<dbReference type="EMBL" id="JAGGKT010000008">
    <property type="protein sequence ID" value="MBP1932883.1"/>
    <property type="molecule type" value="Genomic_DNA"/>
</dbReference>
<evidence type="ECO:0000256" key="13">
    <source>
        <dbReference type="HAMAP-Rule" id="MF_00184"/>
    </source>
</evidence>
<dbReference type="SUPFAM" id="SSF55681">
    <property type="entry name" value="Class II aaRS and biotin synthetases"/>
    <property type="match status" value="1"/>
</dbReference>
<dbReference type="Pfam" id="PF07973">
    <property type="entry name" value="tRNA_SAD"/>
    <property type="match status" value="1"/>
</dbReference>
<keyword evidence="17" id="KW-1185">Reference proteome</keyword>
<dbReference type="Pfam" id="PF02824">
    <property type="entry name" value="TGS"/>
    <property type="match status" value="1"/>
</dbReference>
<dbReference type="Gene3D" id="3.10.20.30">
    <property type="match status" value="1"/>
</dbReference>
<keyword evidence="4 13" id="KW-0436">Ligase</keyword>
<dbReference type="InterPro" id="IPR002320">
    <property type="entry name" value="Thr-tRNA-ligase_IIa"/>
</dbReference>
<dbReference type="InterPro" id="IPR012676">
    <property type="entry name" value="TGS-like"/>
</dbReference>
<comment type="catalytic activity">
    <reaction evidence="12 13">
        <text>tRNA(Thr) + L-threonine + ATP = L-threonyl-tRNA(Thr) + AMP + diphosphate + H(+)</text>
        <dbReference type="Rhea" id="RHEA:24624"/>
        <dbReference type="Rhea" id="RHEA-COMP:9670"/>
        <dbReference type="Rhea" id="RHEA-COMP:9704"/>
        <dbReference type="ChEBI" id="CHEBI:15378"/>
        <dbReference type="ChEBI" id="CHEBI:30616"/>
        <dbReference type="ChEBI" id="CHEBI:33019"/>
        <dbReference type="ChEBI" id="CHEBI:57926"/>
        <dbReference type="ChEBI" id="CHEBI:78442"/>
        <dbReference type="ChEBI" id="CHEBI:78534"/>
        <dbReference type="ChEBI" id="CHEBI:456215"/>
        <dbReference type="EC" id="6.1.1.3"/>
    </reaction>
</comment>
<dbReference type="EC" id="6.1.1.3" evidence="13"/>
<evidence type="ECO:0000259" key="15">
    <source>
        <dbReference type="PROSITE" id="PS51880"/>
    </source>
</evidence>
<feature type="binding site" evidence="13">
    <location>
        <position position="336"/>
    </location>
    <ligand>
        <name>Zn(2+)</name>
        <dbReference type="ChEBI" id="CHEBI:29105"/>
        <note>catalytic</note>
    </ligand>
</feature>
<gene>
    <name evidence="13" type="primary">thrS</name>
    <name evidence="16" type="ORF">J2Z37_002894</name>
</gene>
<dbReference type="PANTHER" id="PTHR11451">
    <property type="entry name" value="THREONINE-TRNA LIGASE"/>
    <property type="match status" value="1"/>
</dbReference>
<comment type="caution">
    <text evidence="13">Lacks conserved residue(s) required for the propagation of feature annotation.</text>
</comment>
<dbReference type="InterPro" id="IPR047246">
    <property type="entry name" value="ThrRS_anticodon"/>
</dbReference>
<dbReference type="SMART" id="SM00863">
    <property type="entry name" value="tRNA_SAD"/>
    <property type="match status" value="1"/>
</dbReference>
<dbReference type="InterPro" id="IPR033728">
    <property type="entry name" value="ThrRS_core"/>
</dbReference>
<dbReference type="NCBIfam" id="TIGR00418">
    <property type="entry name" value="thrS"/>
    <property type="match status" value="1"/>
</dbReference>
<keyword evidence="11 13" id="KW-0030">Aminoacyl-tRNA synthetase</keyword>
<evidence type="ECO:0000256" key="7">
    <source>
        <dbReference type="ARBA" id="ARBA00022833"/>
    </source>
</evidence>
<dbReference type="InterPro" id="IPR004154">
    <property type="entry name" value="Anticodon-bd"/>
</dbReference>
<feature type="binding site" evidence="13">
    <location>
        <position position="517"/>
    </location>
    <ligand>
        <name>Zn(2+)</name>
        <dbReference type="ChEBI" id="CHEBI:29105"/>
        <note>catalytic</note>
    </ligand>
</feature>
<evidence type="ECO:0000256" key="3">
    <source>
        <dbReference type="ARBA" id="ARBA00022555"/>
    </source>
</evidence>
<keyword evidence="8 13" id="KW-0067">ATP-binding</keyword>
<dbReference type="Gene3D" id="3.30.54.20">
    <property type="match status" value="1"/>
</dbReference>
<keyword evidence="2 13" id="KW-0963">Cytoplasm</keyword>
<evidence type="ECO:0000256" key="12">
    <source>
        <dbReference type="ARBA" id="ARBA00049515"/>
    </source>
</evidence>
<dbReference type="InterPro" id="IPR012675">
    <property type="entry name" value="Beta-grasp_dom_sf"/>
</dbReference>
<dbReference type="Proteomes" id="UP001519343">
    <property type="component" value="Unassembled WGS sequence"/>
</dbReference>
<feature type="domain" description="Aminoacyl-transfer RNA synthetases class-II family profile" evidence="14">
    <location>
        <begin position="269"/>
        <end position="540"/>
    </location>
</feature>
<name>A0ABS4GRI6_9BACL</name>
<feature type="binding site" evidence="13">
    <location>
        <position position="387"/>
    </location>
    <ligand>
        <name>Zn(2+)</name>
        <dbReference type="ChEBI" id="CHEBI:29105"/>
        <note>catalytic</note>
    </ligand>
</feature>
<dbReference type="InterPro" id="IPR018163">
    <property type="entry name" value="Thr/Ala-tRNA-synth_IIc_edit"/>
</dbReference>
<evidence type="ECO:0000256" key="1">
    <source>
        <dbReference type="ARBA" id="ARBA00008226"/>
    </source>
</evidence>
<dbReference type="CDD" id="cd01667">
    <property type="entry name" value="TGS_ThrRS"/>
    <property type="match status" value="1"/>
</dbReference>
<dbReference type="InterPro" id="IPR004095">
    <property type="entry name" value="TGS"/>
</dbReference>
<comment type="cofactor">
    <cofactor evidence="13">
        <name>Zn(2+)</name>
        <dbReference type="ChEBI" id="CHEBI:29105"/>
    </cofactor>
    <text evidence="13">Binds 1 zinc ion per subunit.</text>
</comment>
<feature type="domain" description="TGS" evidence="15">
    <location>
        <begin position="1"/>
        <end position="63"/>
    </location>
</feature>
<evidence type="ECO:0000256" key="6">
    <source>
        <dbReference type="ARBA" id="ARBA00022741"/>
    </source>
</evidence>
<comment type="similarity">
    <text evidence="1 13">Belongs to the class-II aminoacyl-tRNA synthetase family.</text>
</comment>
<dbReference type="Pfam" id="PF03129">
    <property type="entry name" value="HGTP_anticodon"/>
    <property type="match status" value="1"/>
</dbReference>
<dbReference type="SUPFAM" id="SSF81271">
    <property type="entry name" value="TGS-like"/>
    <property type="match status" value="1"/>
</dbReference>
<comment type="caution">
    <text evidence="16">The sequence shown here is derived from an EMBL/GenBank/DDBJ whole genome shotgun (WGS) entry which is preliminary data.</text>
</comment>
<dbReference type="Gene3D" id="3.30.930.10">
    <property type="entry name" value="Bira Bifunctional Protein, Domain 2"/>
    <property type="match status" value="1"/>
</dbReference>
<evidence type="ECO:0000256" key="9">
    <source>
        <dbReference type="ARBA" id="ARBA00022884"/>
    </source>
</evidence>
<evidence type="ECO:0000256" key="8">
    <source>
        <dbReference type="ARBA" id="ARBA00022840"/>
    </source>
</evidence>